<keyword evidence="3" id="KW-1185">Reference proteome</keyword>
<dbReference type="Proteomes" id="UP001305414">
    <property type="component" value="Unassembled WGS sequence"/>
</dbReference>
<accession>A0AAN7UAA4</accession>
<dbReference type="AlphaFoldDB" id="A0AAN7UAA4"/>
<protein>
    <recommendedName>
        <fullName evidence="4">Tafazzin</fullName>
    </recommendedName>
</protein>
<gene>
    <name evidence="2" type="ORF">RRF57_000509</name>
</gene>
<proteinExistence type="predicted"/>
<name>A0AAN7UAA4_9PEZI</name>
<evidence type="ECO:0000313" key="2">
    <source>
        <dbReference type="EMBL" id="KAK5624793.1"/>
    </source>
</evidence>
<organism evidence="2 3">
    <name type="scientific">Xylaria bambusicola</name>
    <dbReference type="NCBI Taxonomy" id="326684"/>
    <lineage>
        <taxon>Eukaryota</taxon>
        <taxon>Fungi</taxon>
        <taxon>Dikarya</taxon>
        <taxon>Ascomycota</taxon>
        <taxon>Pezizomycotina</taxon>
        <taxon>Sordariomycetes</taxon>
        <taxon>Xylariomycetidae</taxon>
        <taxon>Xylariales</taxon>
        <taxon>Xylariaceae</taxon>
        <taxon>Xylaria</taxon>
    </lineage>
</organism>
<comment type="caution">
    <text evidence="2">The sequence shown here is derived from an EMBL/GenBank/DDBJ whole genome shotgun (WGS) entry which is preliminary data.</text>
</comment>
<feature type="region of interest" description="Disordered" evidence="1">
    <location>
        <begin position="52"/>
        <end position="107"/>
    </location>
</feature>
<reference evidence="2 3" key="1">
    <citation type="submission" date="2023-10" db="EMBL/GenBank/DDBJ databases">
        <title>Draft genome sequence of Xylaria bambusicola isolate GMP-LS, the root and basal stem rot pathogen of sugarcane in Indonesia.</title>
        <authorList>
            <person name="Selvaraj P."/>
            <person name="Muralishankar V."/>
            <person name="Muruganantham S."/>
            <person name="Sp S."/>
            <person name="Haryani S."/>
            <person name="Lau K.J.X."/>
            <person name="Naqvi N.I."/>
        </authorList>
    </citation>
    <scope>NUCLEOTIDE SEQUENCE [LARGE SCALE GENOMIC DNA]</scope>
    <source>
        <strain evidence="2">GMP-LS</strain>
    </source>
</reference>
<evidence type="ECO:0000256" key="1">
    <source>
        <dbReference type="SAM" id="MobiDB-lite"/>
    </source>
</evidence>
<evidence type="ECO:0008006" key="4">
    <source>
        <dbReference type="Google" id="ProtNLM"/>
    </source>
</evidence>
<feature type="compositionally biased region" description="Pro residues" evidence="1">
    <location>
        <begin position="71"/>
        <end position="81"/>
    </location>
</feature>
<sequence length="452" mass="49871">MLKHHDRSVNELLANLRRSTLNSHSARAASSSGFSAVATPSVSPALRQLFQLPEAPAPPPRRPQRRDPSGRRPPPGPPPPRSWVTLSQSRHAAPSSRPRDDGTHGHTKYWSMPGAYAPAKGSLVDLVLRRIALDWARQRRLRSALLAHVSEMYGPGLSIADLQLVLSGPLECELSEYGLEPLDMNTINSDFFYLDLTGSFGRSLTMKKLHELLFGSRKATVPADDAVQDSWDLPAPRTGPVDLLPNLTHLSLAIDPSSTPSVSWKQLLSVARKLTQLTELSLAYWPEPSLTPNAKFAKITSPTTGRSVQYGGTGLYSHSLDGDWTEAILVLKRLGRLLYSLEYLDLTGCSDWVRALREQSDGEFRVDFVDWVGDWGKITRLRLNSGCAITTDDAPNSEVLLSSEWIEEATAVEKHIRAQRAGRGRFITVERDVLSETAQAIVEGEMVINSPH</sequence>
<evidence type="ECO:0000313" key="3">
    <source>
        <dbReference type="Proteomes" id="UP001305414"/>
    </source>
</evidence>
<dbReference type="EMBL" id="JAWHQM010000001">
    <property type="protein sequence ID" value="KAK5624793.1"/>
    <property type="molecule type" value="Genomic_DNA"/>
</dbReference>